<organism evidence="16 17">
    <name type="scientific">Polaribacter haliotis</name>
    <dbReference type="NCBI Taxonomy" id="1888915"/>
    <lineage>
        <taxon>Bacteria</taxon>
        <taxon>Pseudomonadati</taxon>
        <taxon>Bacteroidota</taxon>
        <taxon>Flavobacteriia</taxon>
        <taxon>Flavobacteriales</taxon>
        <taxon>Flavobacteriaceae</taxon>
    </lineage>
</organism>
<dbReference type="Gene3D" id="1.10.730.10">
    <property type="entry name" value="Isoleucyl-tRNA Synthetase, Domain 1"/>
    <property type="match status" value="1"/>
</dbReference>
<comment type="similarity">
    <text evidence="11 12">Belongs to the class-I aminoacyl-tRNA synthetase family. ValS type 1 subfamily.</text>
</comment>
<feature type="short sequence motif" description="'KMSKS' region" evidence="12">
    <location>
        <begin position="536"/>
        <end position="540"/>
    </location>
</feature>
<keyword evidence="5 12" id="KW-0547">Nucleotide-binding</keyword>
<dbReference type="PANTHER" id="PTHR11946:SF109">
    <property type="entry name" value="VALINE--TRNA LIGASE"/>
    <property type="match status" value="1"/>
</dbReference>
<dbReference type="GO" id="GO:0005524">
    <property type="term" value="F:ATP binding"/>
    <property type="evidence" value="ECO:0007669"/>
    <property type="project" value="UniProtKB-UniRule"/>
</dbReference>
<dbReference type="RefSeq" id="WP_088355200.1">
    <property type="nucleotide sequence ID" value="NZ_CP061813.1"/>
</dbReference>
<dbReference type="PANTHER" id="PTHR11946">
    <property type="entry name" value="VALYL-TRNA SYNTHETASES"/>
    <property type="match status" value="1"/>
</dbReference>
<evidence type="ECO:0000256" key="8">
    <source>
        <dbReference type="ARBA" id="ARBA00023054"/>
    </source>
</evidence>
<dbReference type="GO" id="GO:0004832">
    <property type="term" value="F:valine-tRNA ligase activity"/>
    <property type="evidence" value="ECO:0007669"/>
    <property type="project" value="UniProtKB-UniRule"/>
</dbReference>
<dbReference type="SUPFAM" id="SSF47323">
    <property type="entry name" value="Anticodon-binding domain of a subclass of class I aminoacyl-tRNA synthetases"/>
    <property type="match status" value="1"/>
</dbReference>
<dbReference type="EMBL" id="CP061813">
    <property type="protein sequence ID" value="QOD61675.1"/>
    <property type="molecule type" value="Genomic_DNA"/>
</dbReference>
<dbReference type="Gene3D" id="1.10.287.380">
    <property type="entry name" value="Valyl-tRNA synthetase, C-terminal domain"/>
    <property type="match status" value="1"/>
</dbReference>
<dbReference type="Proteomes" id="UP000516764">
    <property type="component" value="Chromosome"/>
</dbReference>
<dbReference type="OrthoDB" id="9810365at2"/>
<dbReference type="PRINTS" id="PR00986">
    <property type="entry name" value="TRNASYNTHVAL"/>
</dbReference>
<comment type="domain">
    <text evidence="12">ValRS has two distinct active sites: one for aminoacylation and one for editing. The misactivated threonine is translocated from the active site to the editing site.</text>
</comment>
<dbReference type="Gene3D" id="3.90.740.10">
    <property type="entry name" value="Valyl/Leucyl/Isoleucyl-tRNA synthetase, editing domain"/>
    <property type="match status" value="1"/>
</dbReference>
<dbReference type="GO" id="GO:0002161">
    <property type="term" value="F:aminoacyl-tRNA deacylase activity"/>
    <property type="evidence" value="ECO:0007669"/>
    <property type="project" value="InterPro"/>
</dbReference>
<comment type="domain">
    <text evidence="12">The C-terminal coiled-coil domain is crucial for aminoacylation activity.</text>
</comment>
<dbReference type="KEGG" id="phal:H9I45_04285"/>
<dbReference type="GO" id="GO:0005829">
    <property type="term" value="C:cytosol"/>
    <property type="evidence" value="ECO:0007669"/>
    <property type="project" value="TreeGrafter"/>
</dbReference>
<dbReference type="InterPro" id="IPR002303">
    <property type="entry name" value="Valyl-tRNA_ligase"/>
</dbReference>
<dbReference type="GO" id="GO:0006438">
    <property type="term" value="P:valyl-tRNA aminoacylation"/>
    <property type="evidence" value="ECO:0007669"/>
    <property type="project" value="UniProtKB-UniRule"/>
</dbReference>
<evidence type="ECO:0000256" key="6">
    <source>
        <dbReference type="ARBA" id="ARBA00022840"/>
    </source>
</evidence>
<dbReference type="InterPro" id="IPR013155">
    <property type="entry name" value="M/V/L/I-tRNA-synth_anticd-bd"/>
</dbReference>
<dbReference type="EC" id="6.1.1.9" evidence="12"/>
<dbReference type="InterPro" id="IPR033705">
    <property type="entry name" value="Anticodon_Ia_Val"/>
</dbReference>
<feature type="short sequence motif" description="'HIGH' region" evidence="12">
    <location>
        <begin position="43"/>
        <end position="53"/>
    </location>
</feature>
<dbReference type="Pfam" id="PF08264">
    <property type="entry name" value="Anticodon_1"/>
    <property type="match status" value="1"/>
</dbReference>
<keyword evidence="6 12" id="KW-0067">ATP-binding</keyword>
<evidence type="ECO:0000256" key="5">
    <source>
        <dbReference type="ARBA" id="ARBA00022741"/>
    </source>
</evidence>
<gene>
    <name evidence="12" type="primary">valS</name>
    <name evidence="16" type="ORF">H9I45_04285</name>
</gene>
<keyword evidence="9 12" id="KW-0030">Aminoacyl-tRNA synthetase</keyword>
<evidence type="ECO:0000256" key="3">
    <source>
        <dbReference type="ARBA" id="ARBA00022490"/>
    </source>
</evidence>
<dbReference type="InterPro" id="IPR019499">
    <property type="entry name" value="Val-tRNA_synth_tRNA-bd"/>
</dbReference>
<comment type="catalytic activity">
    <reaction evidence="10 12">
        <text>tRNA(Val) + L-valine + ATP = L-valyl-tRNA(Val) + AMP + diphosphate</text>
        <dbReference type="Rhea" id="RHEA:10704"/>
        <dbReference type="Rhea" id="RHEA-COMP:9672"/>
        <dbReference type="Rhea" id="RHEA-COMP:9708"/>
        <dbReference type="ChEBI" id="CHEBI:30616"/>
        <dbReference type="ChEBI" id="CHEBI:33019"/>
        <dbReference type="ChEBI" id="CHEBI:57762"/>
        <dbReference type="ChEBI" id="CHEBI:78442"/>
        <dbReference type="ChEBI" id="CHEBI:78537"/>
        <dbReference type="ChEBI" id="CHEBI:456215"/>
        <dbReference type="EC" id="6.1.1.9"/>
    </reaction>
</comment>
<comment type="function">
    <text evidence="12">Catalyzes the attachment of valine to tRNA(Val). As ValRS can inadvertently accommodate and process structurally similar amino acids such as threonine, to avoid such errors, it has a 'posttransfer' editing activity that hydrolyzes mischarged Thr-tRNA(Val) in a tRNA-dependent manner.</text>
</comment>
<feature type="domain" description="Valyl-tRNA synthetase tRNA-binding arm" evidence="15">
    <location>
        <begin position="813"/>
        <end position="878"/>
    </location>
</feature>
<dbReference type="AlphaFoldDB" id="A0A7L8AI40"/>
<evidence type="ECO:0000256" key="4">
    <source>
        <dbReference type="ARBA" id="ARBA00022598"/>
    </source>
</evidence>
<dbReference type="InterPro" id="IPR009080">
    <property type="entry name" value="tRNAsynth_Ia_anticodon-bd"/>
</dbReference>
<dbReference type="InterPro" id="IPR010978">
    <property type="entry name" value="tRNA-bd_arm"/>
</dbReference>
<dbReference type="InterPro" id="IPR002300">
    <property type="entry name" value="aa-tRNA-synth_Ia"/>
</dbReference>
<evidence type="ECO:0000256" key="7">
    <source>
        <dbReference type="ARBA" id="ARBA00022917"/>
    </source>
</evidence>
<dbReference type="Pfam" id="PF10458">
    <property type="entry name" value="Val_tRNA-synt_C"/>
    <property type="match status" value="1"/>
</dbReference>
<evidence type="ECO:0000256" key="2">
    <source>
        <dbReference type="ARBA" id="ARBA00011245"/>
    </source>
</evidence>
<name>A0A7L8AI40_9FLAO</name>
<keyword evidence="8 12" id="KW-0175">Coiled coil</keyword>
<dbReference type="CDD" id="cd07962">
    <property type="entry name" value="Anticodon_Ia_Val"/>
    <property type="match status" value="1"/>
</dbReference>
<feature type="domain" description="Methionyl/Valyl/Leucyl/Isoleucyl-tRNA synthetase anticodon-binding" evidence="14">
    <location>
        <begin position="617"/>
        <end position="758"/>
    </location>
</feature>
<keyword evidence="17" id="KW-1185">Reference proteome</keyword>
<comment type="subunit">
    <text evidence="2 12">Monomer.</text>
</comment>
<keyword evidence="4 12" id="KW-0436">Ligase</keyword>
<comment type="subcellular location">
    <subcellularLocation>
        <location evidence="1 12">Cytoplasm</location>
    </subcellularLocation>
</comment>
<dbReference type="SUPFAM" id="SSF50677">
    <property type="entry name" value="ValRS/IleRS/LeuRS editing domain"/>
    <property type="match status" value="1"/>
</dbReference>
<evidence type="ECO:0000259" key="14">
    <source>
        <dbReference type="Pfam" id="PF08264"/>
    </source>
</evidence>
<reference evidence="16 17" key="1">
    <citation type="journal article" date="2016" name="Int. J. Syst. Evol. Microbiol.">
        <title>Polaribacter haliotis sp. nov., isolated from the gut of abalone Haliotis discus hannai.</title>
        <authorList>
            <person name="Kim Y.O."/>
            <person name="Park I.S."/>
            <person name="Park S."/>
            <person name="Nam B.H."/>
            <person name="Park J.M."/>
            <person name="Kim D.G."/>
            <person name="Yoon J.H."/>
        </authorList>
    </citation>
    <scope>NUCLEOTIDE SEQUENCE [LARGE SCALE GENOMIC DNA]</scope>
    <source>
        <strain evidence="16 17">KCTC 52418</strain>
    </source>
</reference>
<dbReference type="FunFam" id="3.40.50.620:FF:000032">
    <property type="entry name" value="Valine--tRNA ligase"/>
    <property type="match status" value="1"/>
</dbReference>
<accession>A0A7L8AI40</accession>
<feature type="domain" description="Aminoacyl-tRNA synthetase class Ia" evidence="13">
    <location>
        <begin position="15"/>
        <end position="574"/>
    </location>
</feature>
<evidence type="ECO:0000313" key="16">
    <source>
        <dbReference type="EMBL" id="QOD61675.1"/>
    </source>
</evidence>
<dbReference type="NCBIfam" id="TIGR00422">
    <property type="entry name" value="valS"/>
    <property type="match status" value="1"/>
</dbReference>
<dbReference type="NCBIfam" id="NF004349">
    <property type="entry name" value="PRK05729.1"/>
    <property type="match status" value="1"/>
</dbReference>
<dbReference type="SUPFAM" id="SSF52374">
    <property type="entry name" value="Nucleotidylyl transferase"/>
    <property type="match status" value="1"/>
</dbReference>
<dbReference type="InterPro" id="IPR014729">
    <property type="entry name" value="Rossmann-like_a/b/a_fold"/>
</dbReference>
<evidence type="ECO:0000256" key="9">
    <source>
        <dbReference type="ARBA" id="ARBA00023146"/>
    </source>
</evidence>
<keyword evidence="7 12" id="KW-0648">Protein biosynthesis</keyword>
<evidence type="ECO:0000259" key="15">
    <source>
        <dbReference type="Pfam" id="PF10458"/>
    </source>
</evidence>
<sequence length="878" mass="100839">MTIPSKYDASQVEDKWYDYWMKNNYFHSTPDEREPYTIVIPPPNVTGVLHMGHMLNNTIQDVLIRRARLLGKNACWVPGTDHASIATEAKVVAKLKEQGISKSDLTREEFLQHAFDWKDEYGGIILDQLKKLGASCDWERTAFTMDPEMSESVIKVFVDLYNKGLIYRGYRMVNWDPEAKTTLSDEEVIHEERQGNLYYLEYKIEGSDDTLTIATTRPETIFGDTAICINPNDERFTHLKGKKAIVPLCGRIIPIIEDEYVDVEFGTGCLKVTPAHDENDKNLGDKHKLEVIDIFNDDASLNSFGLHYQGKDRFVVRKEISKELEEKGFLVKTEVHTNKVGTSERTKAVIEPRLSDQWFLKMKDLAQPAIDAVLGEDAEINLYPKKFENTYRHWMENVRDWNISRQLWWGQQIPAYFYGDGKEDFVVAENIEEALLLAKEKTSNSHLQTSDLTQDEDALDTWFSSWLWPMSVFDGIRNPENEEIKYYYPTNDLVTGPDILFFWVARMIVAGYEYKDEKPFNNVYLTGLVRDKQRRKMSKSLGNSPDALGLIKDYGADGVRVGLLLSSAAGNDLMFDEDLCQQGKGFANKIWNAFRLIKGWEVDASLPQPETSKIGLQWYEAKFQKALAEIEDHFSKYRLSDALMAIYKLINDDFSSWLLEIVKPAYQQPIDKTTFDAIIEVLENNLKVLHPFMPFLTEEIWQYIADRSAEEALIIAKYPIIKDFNEDIITEFEFATDVVSGIRTIRKDKNISFKDAVELFVIDNDKSSKYFDAVIQKLTNTSTINYVAEKVEGASFRVKSNEYFVPISIENIDVEAEIEKLSGELKRAQGFLIGIQKKLSNERFVSNAPEKVLELERKKEADTLAKIETIIGSLNSLK</sequence>
<dbReference type="FunFam" id="1.10.287.380:FF:000001">
    <property type="entry name" value="Valine--tRNA ligase"/>
    <property type="match status" value="1"/>
</dbReference>
<dbReference type="InterPro" id="IPR009008">
    <property type="entry name" value="Val/Leu/Ile-tRNA-synth_edit"/>
</dbReference>
<dbReference type="HAMAP" id="MF_02004">
    <property type="entry name" value="Val_tRNA_synth_type1"/>
    <property type="match status" value="1"/>
</dbReference>
<evidence type="ECO:0000256" key="12">
    <source>
        <dbReference type="HAMAP-Rule" id="MF_02004"/>
    </source>
</evidence>
<evidence type="ECO:0000259" key="13">
    <source>
        <dbReference type="Pfam" id="PF00133"/>
    </source>
</evidence>
<dbReference type="SUPFAM" id="SSF46589">
    <property type="entry name" value="tRNA-binding arm"/>
    <property type="match status" value="1"/>
</dbReference>
<protein>
    <recommendedName>
        <fullName evidence="12">Valine--tRNA ligase</fullName>
        <ecNumber evidence="12">6.1.1.9</ecNumber>
    </recommendedName>
    <alternativeName>
        <fullName evidence="12">Valyl-tRNA synthetase</fullName>
        <shortName evidence="12">ValRS</shortName>
    </alternativeName>
</protein>
<dbReference type="Pfam" id="PF00133">
    <property type="entry name" value="tRNA-synt_1"/>
    <property type="match status" value="1"/>
</dbReference>
<proteinExistence type="inferred from homology"/>
<dbReference type="CDD" id="cd00817">
    <property type="entry name" value="ValRS_core"/>
    <property type="match status" value="1"/>
</dbReference>
<dbReference type="PROSITE" id="PS00178">
    <property type="entry name" value="AA_TRNA_LIGASE_I"/>
    <property type="match status" value="1"/>
</dbReference>
<dbReference type="Gene3D" id="3.40.50.620">
    <property type="entry name" value="HUPs"/>
    <property type="match status" value="2"/>
</dbReference>
<evidence type="ECO:0000256" key="1">
    <source>
        <dbReference type="ARBA" id="ARBA00004496"/>
    </source>
</evidence>
<feature type="binding site" evidence="12">
    <location>
        <position position="539"/>
    </location>
    <ligand>
        <name>ATP</name>
        <dbReference type="ChEBI" id="CHEBI:30616"/>
    </ligand>
</feature>
<keyword evidence="3 12" id="KW-0963">Cytoplasm</keyword>
<evidence type="ECO:0000313" key="17">
    <source>
        <dbReference type="Proteomes" id="UP000516764"/>
    </source>
</evidence>
<evidence type="ECO:0000256" key="10">
    <source>
        <dbReference type="ARBA" id="ARBA00047552"/>
    </source>
</evidence>
<dbReference type="InterPro" id="IPR037118">
    <property type="entry name" value="Val-tRNA_synth_C_sf"/>
</dbReference>
<dbReference type="InterPro" id="IPR001412">
    <property type="entry name" value="aa-tRNA-synth_I_CS"/>
</dbReference>
<evidence type="ECO:0000256" key="11">
    <source>
        <dbReference type="ARBA" id="ARBA00060830"/>
    </source>
</evidence>